<gene>
    <name evidence="1" type="ORF">ACFOHV_10485</name>
</gene>
<name>A0ABV7I283_9HYPH</name>
<sequence>MNSDRSNISKIIPYIQTGEVIPHEEMLEALNEATATLADERRREVASSISPEVGRYLASTDLMPFIKADISDVEARQLIAERRVHLNRLSNLLPSVLKLLAIRNEAQIHSALIQLDDCSRDYHPIKSSEYSSTQRKKIVNDLNAVASLSGELELTLKRLGYHISTDFEQHDEACRRVIKGSHTEVRLFDLLRLLGELRFSSELILYKDSIGERAFYVGDNRARTHIVEYAYRMAVQFDAPKFTTTPGSDFSTLCSLMYELATGEADESLAGAINKFGRSGERRQIDEEEIVHRHENSDEGMAAHEADNFAAVKEAIQSYETEVGCWRSMFASRKWEDFEQSQIGIRLMDAVERRDDQMNKHGPFLVWASQMASGDKRTLWDRLEENELLNLEFAAKVGRRARGERN</sequence>
<protein>
    <submittedName>
        <fullName evidence="1">Uncharacterized protein</fullName>
    </submittedName>
</protein>
<organism evidence="1 2">
    <name type="scientific">Ciceribacter thiooxidans</name>
    <dbReference type="NCBI Taxonomy" id="1969821"/>
    <lineage>
        <taxon>Bacteria</taxon>
        <taxon>Pseudomonadati</taxon>
        <taxon>Pseudomonadota</taxon>
        <taxon>Alphaproteobacteria</taxon>
        <taxon>Hyphomicrobiales</taxon>
        <taxon>Rhizobiaceae</taxon>
        <taxon>Ciceribacter</taxon>
    </lineage>
</organism>
<dbReference type="RefSeq" id="WP_182304891.1">
    <property type="nucleotide sequence ID" value="NZ_CP059896.1"/>
</dbReference>
<evidence type="ECO:0000313" key="1">
    <source>
        <dbReference type="EMBL" id="MFC3163703.1"/>
    </source>
</evidence>
<proteinExistence type="predicted"/>
<keyword evidence="2" id="KW-1185">Reference proteome</keyword>
<comment type="caution">
    <text evidence="1">The sequence shown here is derived from an EMBL/GenBank/DDBJ whole genome shotgun (WGS) entry which is preliminary data.</text>
</comment>
<dbReference type="Proteomes" id="UP001595647">
    <property type="component" value="Unassembled WGS sequence"/>
</dbReference>
<accession>A0ABV7I283</accession>
<reference evidence="2" key="1">
    <citation type="journal article" date="2019" name="Int. J. Syst. Evol. Microbiol.">
        <title>The Global Catalogue of Microorganisms (GCM) 10K type strain sequencing project: providing services to taxonomists for standard genome sequencing and annotation.</title>
        <authorList>
            <consortium name="The Broad Institute Genomics Platform"/>
            <consortium name="The Broad Institute Genome Sequencing Center for Infectious Disease"/>
            <person name="Wu L."/>
            <person name="Ma J."/>
        </authorList>
    </citation>
    <scope>NUCLEOTIDE SEQUENCE [LARGE SCALE GENOMIC DNA]</scope>
    <source>
        <strain evidence="2">KCTC 52231</strain>
    </source>
</reference>
<dbReference type="EMBL" id="JBHRTG010000009">
    <property type="protein sequence ID" value="MFC3163703.1"/>
    <property type="molecule type" value="Genomic_DNA"/>
</dbReference>
<evidence type="ECO:0000313" key="2">
    <source>
        <dbReference type="Proteomes" id="UP001595647"/>
    </source>
</evidence>